<evidence type="ECO:0000313" key="1">
    <source>
        <dbReference type="EMBL" id="PPU91231.1"/>
    </source>
</evidence>
<keyword evidence="2" id="KW-1185">Reference proteome</keyword>
<dbReference type="EMBL" id="MDEJ01000098">
    <property type="protein sequence ID" value="PPU91231.1"/>
    <property type="molecule type" value="Genomic_DNA"/>
</dbReference>
<evidence type="ECO:0000313" key="2">
    <source>
        <dbReference type="Proteomes" id="UP000239939"/>
    </source>
</evidence>
<protein>
    <submittedName>
        <fullName evidence="1">Uncharacterized protein</fullName>
    </submittedName>
</protein>
<proteinExistence type="predicted"/>
<accession>A0A2S7ELZ4</accession>
<organism evidence="1 2">
    <name type="scientific">Xanthomonas populi</name>
    <dbReference type="NCBI Taxonomy" id="53414"/>
    <lineage>
        <taxon>Bacteria</taxon>
        <taxon>Pseudomonadati</taxon>
        <taxon>Pseudomonadota</taxon>
        <taxon>Gammaproteobacteria</taxon>
        <taxon>Lysobacterales</taxon>
        <taxon>Lysobacteraceae</taxon>
        <taxon>Xanthomonas</taxon>
    </lineage>
</organism>
<name>A0A2S7ELZ4_9XANT</name>
<comment type="caution">
    <text evidence="1">The sequence shown here is derived from an EMBL/GenBank/DDBJ whole genome shotgun (WGS) entry which is preliminary data.</text>
</comment>
<dbReference type="AlphaFoldDB" id="A0A2S7ELZ4"/>
<dbReference type="RefSeq" id="WP_058361024.1">
    <property type="nucleotide sequence ID" value="NZ_MDEJ01000098.1"/>
</dbReference>
<gene>
    <name evidence="1" type="ORF">XpopCFBP1817_14640</name>
</gene>
<dbReference type="Proteomes" id="UP000239939">
    <property type="component" value="Unassembled WGS sequence"/>
</dbReference>
<sequence>MQLERNRQGVIDLVVSNGRWTVAIELDNRTPRKKSIRKLTVFPCDRAYVICRSGLIHRVK</sequence>
<reference evidence="2" key="1">
    <citation type="submission" date="2016-08" db="EMBL/GenBank/DDBJ databases">
        <authorList>
            <person name="Merda D."/>
            <person name="Briand M."/>
            <person name="Taghouti G."/>
            <person name="Carrere S."/>
            <person name="Gouzy J."/>
            <person name="Portier P."/>
            <person name="Jacques M.-A."/>
            <person name="Fischer-Le Saux M."/>
        </authorList>
    </citation>
    <scope>NUCLEOTIDE SEQUENCE [LARGE SCALE GENOMIC DNA]</scope>
    <source>
        <strain evidence="2">CFBP1817</strain>
    </source>
</reference>